<dbReference type="Proteomes" id="UP000694886">
    <property type="component" value="Chromosome 5"/>
</dbReference>
<dbReference type="AlphaFoldDB" id="A0AB32WEV5"/>
<dbReference type="InterPro" id="IPR021109">
    <property type="entry name" value="Peptidase_aspartic_dom_sf"/>
</dbReference>
<reference evidence="3" key="2">
    <citation type="submission" date="2025-08" db="UniProtKB">
        <authorList>
            <consortium name="RefSeq"/>
        </authorList>
    </citation>
    <scope>IDENTIFICATION</scope>
</reference>
<dbReference type="CDD" id="cd00303">
    <property type="entry name" value="retropepsin_like"/>
    <property type="match status" value="1"/>
</dbReference>
<dbReference type="GeneID" id="108661917"/>
<accession>A0AB32WEV5</accession>
<dbReference type="RefSeq" id="XP_017976395.1">
    <property type="nucleotide sequence ID" value="XM_018120906.1"/>
</dbReference>
<dbReference type="GO" id="GO:0003676">
    <property type="term" value="F:nucleic acid binding"/>
    <property type="evidence" value="ECO:0007669"/>
    <property type="project" value="InterPro"/>
</dbReference>
<protein>
    <submittedName>
        <fullName evidence="3">Uncharacterized protein LOC108661917</fullName>
    </submittedName>
</protein>
<evidence type="ECO:0000259" key="1">
    <source>
        <dbReference type="PROSITE" id="PS50174"/>
    </source>
</evidence>
<proteinExistence type="predicted"/>
<dbReference type="Gene3D" id="2.40.70.10">
    <property type="entry name" value="Acid Proteases"/>
    <property type="match status" value="1"/>
</dbReference>
<dbReference type="PANTHER" id="PTHR32108:SF9">
    <property type="entry name" value="REVERSE TRANSCRIPTASE RNASE H-LIKE DOMAIN-CONTAINING PROTEIN"/>
    <property type="match status" value="1"/>
</dbReference>
<dbReference type="InterPro" id="IPR000467">
    <property type="entry name" value="G_patch_dom"/>
</dbReference>
<evidence type="ECO:0000313" key="2">
    <source>
        <dbReference type="Proteomes" id="UP000694886"/>
    </source>
</evidence>
<dbReference type="Pfam" id="PF01585">
    <property type="entry name" value="G-patch"/>
    <property type="match status" value="1"/>
</dbReference>
<evidence type="ECO:0000313" key="3">
    <source>
        <dbReference type="RefSeq" id="XP_017976395.1"/>
    </source>
</evidence>
<dbReference type="Gramene" id="Tc05v2_t007120.1">
    <property type="protein sequence ID" value="Tc05v2_p007120.1"/>
    <property type="gene ID" value="Tc05v2_g007120"/>
</dbReference>
<dbReference type="PROSITE" id="PS50174">
    <property type="entry name" value="G_PATCH"/>
    <property type="match status" value="1"/>
</dbReference>
<dbReference type="PANTHER" id="PTHR32108">
    <property type="entry name" value="DNA-DIRECTED RNA POLYMERASE SUBUNIT ALPHA"/>
    <property type="match status" value="1"/>
</dbReference>
<organism evidence="2 3">
    <name type="scientific">Theobroma cacao</name>
    <name type="common">Cacao</name>
    <name type="synonym">Cocoa</name>
    <dbReference type="NCBI Taxonomy" id="3641"/>
    <lineage>
        <taxon>Eukaryota</taxon>
        <taxon>Viridiplantae</taxon>
        <taxon>Streptophyta</taxon>
        <taxon>Embryophyta</taxon>
        <taxon>Tracheophyta</taxon>
        <taxon>Spermatophyta</taxon>
        <taxon>Magnoliopsida</taxon>
        <taxon>eudicotyledons</taxon>
        <taxon>Gunneridae</taxon>
        <taxon>Pentapetalae</taxon>
        <taxon>rosids</taxon>
        <taxon>malvids</taxon>
        <taxon>Malvales</taxon>
        <taxon>Malvaceae</taxon>
        <taxon>Byttnerioideae</taxon>
        <taxon>Theobroma</taxon>
    </lineage>
</organism>
<feature type="domain" description="G-patch" evidence="1">
    <location>
        <begin position="333"/>
        <end position="379"/>
    </location>
</feature>
<dbReference type="KEGG" id="tcc:108661917"/>
<sequence>MTIEVPKPFPYKDDKAVPWNYNYNRTLLYTRGIREFQEGEGKRKRAKFKKKKVQSQESTDGSKGLVTEKEAAEFLKFIKHSEYNVVEQLNRLLACISLLSLLLNSEPHRNSLMRILNQAYVDHNISVENLDYIIGNILVGNIISFNDEEIPSGGKGNYKALHITTKCKGCTVVKVLLDNGLSLNVMPMRTLARLPIDMSYMRKSQMIVRAFDRTRREVVGDIEIPIKIDSCTFSTEFQVMDIVLSYNYLLGRPWIYLARAIPSSLHQKFKFIVDGKIVCVNREEDLLISKLADTPYVKAKEEVPECFFRSFEFVNTTYIEERTTPPILRLSKTTKMAVSQIVRKGYKARVGLGRELQGIKRPIRATKNEERFGLGYKPTKKEREEMIAEKKKGKVGSL</sequence>
<name>A0AB32WEV5_THECC</name>
<gene>
    <name evidence="3" type="primary">LOC108661917</name>
</gene>
<reference evidence="2" key="1">
    <citation type="journal article" date="1997" name="Nucleic Acids Res.">
        <title>tRNAscan-SE: a program for improved detection of transfer RNA genes in genomic sequence.</title>
        <authorList>
            <person name="Lowe T.M."/>
            <person name="Eddy S.R."/>
        </authorList>
    </citation>
    <scope>NUCLEOTIDE SEQUENCE [LARGE SCALE GENOMIC DNA]</scope>
    <source>
        <strain evidence="2">r\B97-61/B2</strain>
    </source>
</reference>